<dbReference type="GO" id="GO:0043856">
    <property type="term" value="F:anti-sigma factor antagonist activity"/>
    <property type="evidence" value="ECO:0007669"/>
    <property type="project" value="InterPro"/>
</dbReference>
<proteinExistence type="inferred from homology"/>
<dbReference type="CDD" id="cd07043">
    <property type="entry name" value="STAS_anti-anti-sigma_factors"/>
    <property type="match status" value="1"/>
</dbReference>
<sequence length="128" mass="13788">MVSVVPHGPGDQLTITIGRREGWIVVEVSGELDLSSVDQLKSAVKAALKGVDEPRLALDLAGVEFCDSSGLTTFVHLRQDVERRAGRFVLLRPHPYVRQVLEMTGLSPEIGVRDGLSGEDPGLTELSA</sequence>
<name>A0A1H5SSF8_9ACTN</name>
<dbReference type="InterPro" id="IPR002645">
    <property type="entry name" value="STAS_dom"/>
</dbReference>
<organism evidence="4 5">
    <name type="scientific">Thermomonospora echinospora</name>
    <dbReference type="NCBI Taxonomy" id="1992"/>
    <lineage>
        <taxon>Bacteria</taxon>
        <taxon>Bacillati</taxon>
        <taxon>Actinomycetota</taxon>
        <taxon>Actinomycetes</taxon>
        <taxon>Streptosporangiales</taxon>
        <taxon>Thermomonosporaceae</taxon>
        <taxon>Thermomonospora</taxon>
    </lineage>
</organism>
<dbReference type="Pfam" id="PF01740">
    <property type="entry name" value="STAS"/>
    <property type="match status" value="1"/>
</dbReference>
<dbReference type="NCBIfam" id="TIGR00377">
    <property type="entry name" value="ant_ant_sig"/>
    <property type="match status" value="1"/>
</dbReference>
<evidence type="ECO:0000313" key="5">
    <source>
        <dbReference type="Proteomes" id="UP000236723"/>
    </source>
</evidence>
<dbReference type="Gene3D" id="3.30.750.24">
    <property type="entry name" value="STAS domain"/>
    <property type="match status" value="1"/>
</dbReference>
<dbReference type="InterPro" id="IPR003658">
    <property type="entry name" value="Anti-sigma_ant"/>
</dbReference>
<keyword evidence="5" id="KW-1185">Reference proteome</keyword>
<accession>A0A1H5SSF8</accession>
<dbReference type="OrthoDB" id="9793697at2"/>
<gene>
    <name evidence="4" type="ORF">SAMN04489712_101345</name>
</gene>
<dbReference type="RefSeq" id="WP_160146882.1">
    <property type="nucleotide sequence ID" value="NZ_FNVO01000001.1"/>
</dbReference>
<evidence type="ECO:0000313" key="4">
    <source>
        <dbReference type="EMBL" id="SEF53509.1"/>
    </source>
</evidence>
<protein>
    <recommendedName>
        <fullName evidence="2">Anti-sigma factor antagonist</fullName>
    </recommendedName>
</protein>
<dbReference type="Proteomes" id="UP000236723">
    <property type="component" value="Unassembled WGS sequence"/>
</dbReference>
<dbReference type="PANTHER" id="PTHR33495:SF2">
    <property type="entry name" value="ANTI-SIGMA FACTOR ANTAGONIST TM_1081-RELATED"/>
    <property type="match status" value="1"/>
</dbReference>
<dbReference type="PROSITE" id="PS50801">
    <property type="entry name" value="STAS"/>
    <property type="match status" value="1"/>
</dbReference>
<evidence type="ECO:0000256" key="2">
    <source>
        <dbReference type="RuleBase" id="RU003749"/>
    </source>
</evidence>
<dbReference type="PANTHER" id="PTHR33495">
    <property type="entry name" value="ANTI-SIGMA FACTOR ANTAGONIST TM_1081-RELATED-RELATED"/>
    <property type="match status" value="1"/>
</dbReference>
<reference evidence="5" key="1">
    <citation type="submission" date="2016-10" db="EMBL/GenBank/DDBJ databases">
        <authorList>
            <person name="Varghese N."/>
            <person name="Submissions S."/>
        </authorList>
    </citation>
    <scope>NUCLEOTIDE SEQUENCE [LARGE SCALE GENOMIC DNA]</scope>
    <source>
        <strain evidence="5">DSM 43163</strain>
    </source>
</reference>
<comment type="similarity">
    <text evidence="1 2">Belongs to the anti-sigma-factor antagonist family.</text>
</comment>
<feature type="domain" description="STAS" evidence="3">
    <location>
        <begin position="13"/>
        <end position="126"/>
    </location>
</feature>
<dbReference type="EMBL" id="FNVO01000001">
    <property type="protein sequence ID" value="SEF53509.1"/>
    <property type="molecule type" value="Genomic_DNA"/>
</dbReference>
<dbReference type="InterPro" id="IPR036513">
    <property type="entry name" value="STAS_dom_sf"/>
</dbReference>
<evidence type="ECO:0000256" key="1">
    <source>
        <dbReference type="ARBA" id="ARBA00009013"/>
    </source>
</evidence>
<dbReference type="SUPFAM" id="SSF52091">
    <property type="entry name" value="SpoIIaa-like"/>
    <property type="match status" value="1"/>
</dbReference>
<dbReference type="AlphaFoldDB" id="A0A1H5SSF8"/>
<evidence type="ECO:0000259" key="3">
    <source>
        <dbReference type="PROSITE" id="PS50801"/>
    </source>
</evidence>